<proteinExistence type="predicted"/>
<name>A0A917CB28_9HYPH</name>
<dbReference type="AlphaFoldDB" id="A0A917CB28"/>
<protein>
    <submittedName>
        <fullName evidence="1">Uncharacterized protein</fullName>
    </submittedName>
</protein>
<comment type="caution">
    <text evidence="1">The sequence shown here is derived from an EMBL/GenBank/DDBJ whole genome shotgun (WGS) entry which is preliminary data.</text>
</comment>
<organism evidence="1 2">
    <name type="scientific">Azorhizobium oxalatiphilum</name>
    <dbReference type="NCBI Taxonomy" id="980631"/>
    <lineage>
        <taxon>Bacteria</taxon>
        <taxon>Pseudomonadati</taxon>
        <taxon>Pseudomonadota</taxon>
        <taxon>Alphaproteobacteria</taxon>
        <taxon>Hyphomicrobiales</taxon>
        <taxon>Xanthobacteraceae</taxon>
        <taxon>Azorhizobium</taxon>
    </lineage>
</organism>
<dbReference type="Proteomes" id="UP000606044">
    <property type="component" value="Unassembled WGS sequence"/>
</dbReference>
<reference evidence="1" key="2">
    <citation type="submission" date="2020-09" db="EMBL/GenBank/DDBJ databases">
        <authorList>
            <person name="Sun Q."/>
            <person name="Sedlacek I."/>
        </authorList>
    </citation>
    <scope>NUCLEOTIDE SEQUENCE</scope>
    <source>
        <strain evidence="1">CCM 7897</strain>
    </source>
</reference>
<dbReference type="RefSeq" id="WP_188583411.1">
    <property type="nucleotide sequence ID" value="NZ_BMCT01000009.1"/>
</dbReference>
<gene>
    <name evidence="1" type="ORF">GCM10007301_47950</name>
</gene>
<keyword evidence="2" id="KW-1185">Reference proteome</keyword>
<evidence type="ECO:0000313" key="2">
    <source>
        <dbReference type="Proteomes" id="UP000606044"/>
    </source>
</evidence>
<reference evidence="1" key="1">
    <citation type="journal article" date="2014" name="Int. J. Syst. Evol. Microbiol.">
        <title>Complete genome sequence of Corynebacterium casei LMG S-19264T (=DSM 44701T), isolated from a smear-ripened cheese.</title>
        <authorList>
            <consortium name="US DOE Joint Genome Institute (JGI-PGF)"/>
            <person name="Walter F."/>
            <person name="Albersmeier A."/>
            <person name="Kalinowski J."/>
            <person name="Ruckert C."/>
        </authorList>
    </citation>
    <scope>NUCLEOTIDE SEQUENCE</scope>
    <source>
        <strain evidence="1">CCM 7897</strain>
    </source>
</reference>
<sequence length="321" mass="35423">MALLTCVRCQPLKHLGNGYGGLGAAEAHGKRLDEKARSRVVRDIPPIAWSAAGSDRGLDIVAAHRVHLDQTHAVLRKGAAVGMHLMAIISHEWLTELGESAHSSANERVLALVSQAWTWVETWCGENSCFALRYDCDEKGSGVVDLFVAPVQMQGRRGGRQVPTISIASAKKCLRSQFHDQTEYAALQSSWAAHANLILDPRFQRGAYKLATRREHVRADVFAALAEETKRAVIARAFADVTPSMRLIREAAERFSTGMDEEQMQRMLSTAVTLLRDQQLLSSSGIAAPHLRSDHRANLQDLAVLHEALCPRKREAGWSPR</sequence>
<accession>A0A917CB28</accession>
<dbReference type="EMBL" id="BMCT01000009">
    <property type="protein sequence ID" value="GGF82262.1"/>
    <property type="molecule type" value="Genomic_DNA"/>
</dbReference>
<evidence type="ECO:0000313" key="1">
    <source>
        <dbReference type="EMBL" id="GGF82262.1"/>
    </source>
</evidence>